<dbReference type="RefSeq" id="XP_040699184.1">
    <property type="nucleotide sequence ID" value="XM_040840708.1"/>
</dbReference>
<evidence type="ECO:0000256" key="1">
    <source>
        <dbReference type="SAM" id="SignalP"/>
    </source>
</evidence>
<dbReference type="AlphaFoldDB" id="A0A1L9T7H5"/>
<evidence type="ECO:0000313" key="2">
    <source>
        <dbReference type="EMBL" id="OJJ55378.1"/>
    </source>
</evidence>
<proteinExistence type="predicted"/>
<dbReference type="EMBL" id="KV878592">
    <property type="protein sequence ID" value="OJJ55378.1"/>
    <property type="molecule type" value="Genomic_DNA"/>
</dbReference>
<gene>
    <name evidence="2" type="ORF">ASPSYDRAFT_135036</name>
</gene>
<evidence type="ECO:0000313" key="3">
    <source>
        <dbReference type="Proteomes" id="UP000184356"/>
    </source>
</evidence>
<keyword evidence="3" id="KW-1185">Reference proteome</keyword>
<dbReference type="Proteomes" id="UP000184356">
    <property type="component" value="Unassembled WGS sequence"/>
</dbReference>
<feature type="signal peptide" evidence="1">
    <location>
        <begin position="1"/>
        <end position="15"/>
    </location>
</feature>
<sequence length="200" mass="21768">MRLGLVLFIRSAAHGCPFGLGNPGLKDEVGAEIDTPNLLCIRVVALVNSIRSGIEDVIAGGGEEVFVYAWEPGHGQGNGCEERKNGLHPLACNSHHLLPGICGGRGGRAPEMKVLQGPPFKINDRTLQSQGLQLVESTSHFYLALHTSYRALIVATTWSNKVEPGRVKRLARFSACPDQRIHSTAHPPMAELKQHCPWLR</sequence>
<protein>
    <submittedName>
        <fullName evidence="2">Uncharacterized protein</fullName>
    </submittedName>
</protein>
<dbReference type="GeneID" id="63756781"/>
<name>A0A1L9T7H5_9EURO</name>
<keyword evidence="1" id="KW-0732">Signal</keyword>
<organism evidence="2 3">
    <name type="scientific">Aspergillus sydowii CBS 593.65</name>
    <dbReference type="NCBI Taxonomy" id="1036612"/>
    <lineage>
        <taxon>Eukaryota</taxon>
        <taxon>Fungi</taxon>
        <taxon>Dikarya</taxon>
        <taxon>Ascomycota</taxon>
        <taxon>Pezizomycotina</taxon>
        <taxon>Eurotiomycetes</taxon>
        <taxon>Eurotiomycetidae</taxon>
        <taxon>Eurotiales</taxon>
        <taxon>Aspergillaceae</taxon>
        <taxon>Aspergillus</taxon>
        <taxon>Aspergillus subgen. Nidulantes</taxon>
    </lineage>
</organism>
<feature type="chain" id="PRO_5012160001" evidence="1">
    <location>
        <begin position="16"/>
        <end position="200"/>
    </location>
</feature>
<reference evidence="3" key="1">
    <citation type="journal article" date="2017" name="Genome Biol.">
        <title>Comparative genomics reveals high biological diversity and specific adaptations in the industrially and medically important fungal genus Aspergillus.</title>
        <authorList>
            <person name="de Vries R.P."/>
            <person name="Riley R."/>
            <person name="Wiebenga A."/>
            <person name="Aguilar-Osorio G."/>
            <person name="Amillis S."/>
            <person name="Uchima C.A."/>
            <person name="Anderluh G."/>
            <person name="Asadollahi M."/>
            <person name="Askin M."/>
            <person name="Barry K."/>
            <person name="Battaglia E."/>
            <person name="Bayram O."/>
            <person name="Benocci T."/>
            <person name="Braus-Stromeyer S.A."/>
            <person name="Caldana C."/>
            <person name="Canovas D."/>
            <person name="Cerqueira G.C."/>
            <person name="Chen F."/>
            <person name="Chen W."/>
            <person name="Choi C."/>
            <person name="Clum A."/>
            <person name="Dos Santos R.A."/>
            <person name="Damasio A.R."/>
            <person name="Diallinas G."/>
            <person name="Emri T."/>
            <person name="Fekete E."/>
            <person name="Flipphi M."/>
            <person name="Freyberg S."/>
            <person name="Gallo A."/>
            <person name="Gournas C."/>
            <person name="Habgood R."/>
            <person name="Hainaut M."/>
            <person name="Harispe M.L."/>
            <person name="Henrissat B."/>
            <person name="Hilden K.S."/>
            <person name="Hope R."/>
            <person name="Hossain A."/>
            <person name="Karabika E."/>
            <person name="Karaffa L."/>
            <person name="Karanyi Z."/>
            <person name="Krasevec N."/>
            <person name="Kuo A."/>
            <person name="Kusch H."/>
            <person name="LaButti K."/>
            <person name="Lagendijk E.L."/>
            <person name="Lapidus A."/>
            <person name="Levasseur A."/>
            <person name="Lindquist E."/>
            <person name="Lipzen A."/>
            <person name="Logrieco A.F."/>
            <person name="MacCabe A."/>
            <person name="Maekelae M.R."/>
            <person name="Malavazi I."/>
            <person name="Melin P."/>
            <person name="Meyer V."/>
            <person name="Mielnichuk N."/>
            <person name="Miskei M."/>
            <person name="Molnar A.P."/>
            <person name="Mule G."/>
            <person name="Ngan C.Y."/>
            <person name="Orejas M."/>
            <person name="Orosz E."/>
            <person name="Ouedraogo J.P."/>
            <person name="Overkamp K.M."/>
            <person name="Park H.-S."/>
            <person name="Perrone G."/>
            <person name="Piumi F."/>
            <person name="Punt P.J."/>
            <person name="Ram A.F."/>
            <person name="Ramon A."/>
            <person name="Rauscher S."/>
            <person name="Record E."/>
            <person name="Riano-Pachon D.M."/>
            <person name="Robert V."/>
            <person name="Roehrig J."/>
            <person name="Ruller R."/>
            <person name="Salamov A."/>
            <person name="Salih N.S."/>
            <person name="Samson R.A."/>
            <person name="Sandor E."/>
            <person name="Sanguinetti M."/>
            <person name="Schuetze T."/>
            <person name="Sepcic K."/>
            <person name="Shelest E."/>
            <person name="Sherlock G."/>
            <person name="Sophianopoulou V."/>
            <person name="Squina F.M."/>
            <person name="Sun H."/>
            <person name="Susca A."/>
            <person name="Todd R.B."/>
            <person name="Tsang A."/>
            <person name="Unkles S.E."/>
            <person name="van de Wiele N."/>
            <person name="van Rossen-Uffink D."/>
            <person name="Oliveira J.V."/>
            <person name="Vesth T.C."/>
            <person name="Visser J."/>
            <person name="Yu J.-H."/>
            <person name="Zhou M."/>
            <person name="Andersen M.R."/>
            <person name="Archer D.B."/>
            <person name="Baker S.E."/>
            <person name="Benoit I."/>
            <person name="Brakhage A.A."/>
            <person name="Braus G.H."/>
            <person name="Fischer R."/>
            <person name="Frisvad J.C."/>
            <person name="Goldman G.H."/>
            <person name="Houbraken J."/>
            <person name="Oakley B."/>
            <person name="Pocsi I."/>
            <person name="Scazzocchio C."/>
            <person name="Seiboth B."/>
            <person name="vanKuyk P.A."/>
            <person name="Wortman J."/>
            <person name="Dyer P.S."/>
            <person name="Grigoriev I.V."/>
        </authorList>
    </citation>
    <scope>NUCLEOTIDE SEQUENCE [LARGE SCALE GENOMIC DNA]</scope>
    <source>
        <strain evidence="3">CBS 593.65</strain>
    </source>
</reference>
<dbReference type="VEuPathDB" id="FungiDB:ASPSYDRAFT_135036"/>
<accession>A0A1L9T7H5</accession>